<comment type="catalytic activity">
    <reaction evidence="5">
        <text>a quinone + NADH + 5 H(+)(in) = a quinol + NAD(+) + 4 H(+)(out)</text>
        <dbReference type="Rhea" id="RHEA:57888"/>
        <dbReference type="ChEBI" id="CHEBI:15378"/>
        <dbReference type="ChEBI" id="CHEBI:24646"/>
        <dbReference type="ChEBI" id="CHEBI:57540"/>
        <dbReference type="ChEBI" id="CHEBI:57945"/>
        <dbReference type="ChEBI" id="CHEBI:132124"/>
    </reaction>
</comment>
<feature type="transmembrane region" description="Helical" evidence="5">
    <location>
        <begin position="269"/>
        <end position="288"/>
    </location>
</feature>
<organism evidence="8 9">
    <name type="scientific">Mycobacterium parascrofulaceum ATCC BAA-614</name>
    <dbReference type="NCBI Taxonomy" id="525368"/>
    <lineage>
        <taxon>Bacteria</taxon>
        <taxon>Bacillati</taxon>
        <taxon>Actinomycetota</taxon>
        <taxon>Actinomycetes</taxon>
        <taxon>Mycobacteriales</taxon>
        <taxon>Mycobacteriaceae</taxon>
        <taxon>Mycobacterium</taxon>
        <taxon>Mycobacterium simiae complex</taxon>
    </lineage>
</organism>
<feature type="transmembrane region" description="Helical" evidence="5">
    <location>
        <begin position="398"/>
        <end position="422"/>
    </location>
</feature>
<feature type="transmembrane region" description="Helical" evidence="5">
    <location>
        <begin position="79"/>
        <end position="96"/>
    </location>
</feature>
<keyword evidence="3 5" id="KW-1133">Transmembrane helix</keyword>
<evidence type="ECO:0000256" key="6">
    <source>
        <dbReference type="RuleBase" id="RU000320"/>
    </source>
</evidence>
<dbReference type="HOGENOM" id="CLU_007100_1_3_11"/>
<reference evidence="8 9" key="1">
    <citation type="submission" date="2010-04" db="EMBL/GenBank/DDBJ databases">
        <authorList>
            <person name="Muzny D."/>
            <person name="Qin X."/>
            <person name="Deng J."/>
            <person name="Jiang H."/>
            <person name="Liu Y."/>
            <person name="Qu J."/>
            <person name="Song X.-Z."/>
            <person name="Zhang L."/>
            <person name="Thornton R."/>
            <person name="Coyle M."/>
            <person name="Francisco L."/>
            <person name="Jackson L."/>
            <person name="Javaid M."/>
            <person name="Korchina V."/>
            <person name="Kovar C."/>
            <person name="Mata R."/>
            <person name="Mathew T."/>
            <person name="Ngo R."/>
            <person name="Nguyen L."/>
            <person name="Nguyen N."/>
            <person name="Okwuonu G."/>
            <person name="Ongeri F."/>
            <person name="Pham C."/>
            <person name="Simmons D."/>
            <person name="Wilczek-Boney K."/>
            <person name="Hale W."/>
            <person name="Jakkamsetti A."/>
            <person name="Pham P."/>
            <person name="Ruth R."/>
            <person name="San Lucas F."/>
            <person name="Warren J."/>
            <person name="Zhang J."/>
            <person name="Zhao Z."/>
            <person name="Zhou C."/>
            <person name="Zhu D."/>
            <person name="Lee S."/>
            <person name="Bess C."/>
            <person name="Blankenburg K."/>
            <person name="Forbes L."/>
            <person name="Fu Q."/>
            <person name="Gubbala S."/>
            <person name="Hirani K."/>
            <person name="Jayaseelan J.C."/>
            <person name="Lara F."/>
            <person name="Munidasa M."/>
            <person name="Palculict T."/>
            <person name="Patil S."/>
            <person name="Pu L.-L."/>
            <person name="Saada N."/>
            <person name="Tang L."/>
            <person name="Weissenberger G."/>
            <person name="Zhu Y."/>
            <person name="Hemphill L."/>
            <person name="Shang Y."/>
            <person name="Youmans B."/>
            <person name="Ayvaz T."/>
            <person name="Ross M."/>
            <person name="Santibanez J."/>
            <person name="Aqrawi P."/>
            <person name="Gross S."/>
            <person name="Joshi V."/>
            <person name="Fowler G."/>
            <person name="Nazareth L."/>
            <person name="Reid J."/>
            <person name="Worley K."/>
            <person name="Petrosino J."/>
            <person name="Highlander S."/>
            <person name="Gibbs R."/>
        </authorList>
    </citation>
    <scope>NUCLEOTIDE SEQUENCE [LARGE SCALE GENOMIC DNA]</scope>
    <source>
        <strain evidence="8 9">ATCC BAA-614</strain>
    </source>
</reference>
<feature type="transmembrane region" description="Helical" evidence="5">
    <location>
        <begin position="325"/>
        <end position="345"/>
    </location>
</feature>
<dbReference type="InterPro" id="IPR010096">
    <property type="entry name" value="NADH-Q_OxRdtase_suN/2"/>
</dbReference>
<keyword evidence="2 5" id="KW-0812">Transmembrane</keyword>
<name>D5P248_9MYCO</name>
<dbReference type="InterPro" id="IPR001750">
    <property type="entry name" value="ND/Mrp_TM"/>
</dbReference>
<dbReference type="EMBL" id="ADNV01000042">
    <property type="protein sequence ID" value="EFG79846.1"/>
    <property type="molecule type" value="Genomic_DNA"/>
</dbReference>
<feature type="transmembrane region" description="Helical" evidence="5">
    <location>
        <begin position="12"/>
        <end position="32"/>
    </location>
</feature>
<dbReference type="EC" id="7.1.1.-" evidence="5"/>
<keyword evidence="5" id="KW-0874">Quinone</keyword>
<feature type="transmembrane region" description="Helical" evidence="5">
    <location>
        <begin position="295"/>
        <end position="313"/>
    </location>
</feature>
<keyword evidence="8" id="KW-0560">Oxidoreductase</keyword>
<comment type="subcellular location">
    <subcellularLocation>
        <location evidence="5">Cell membrane</location>
        <topology evidence="5">Multi-pass membrane protein</topology>
    </subcellularLocation>
    <subcellularLocation>
        <location evidence="1">Endomembrane system</location>
        <topology evidence="1">Multi-pass membrane protein</topology>
    </subcellularLocation>
    <subcellularLocation>
        <location evidence="6">Membrane</location>
        <topology evidence="6">Multi-pass membrane protein</topology>
    </subcellularLocation>
</comment>
<protein>
    <recommendedName>
        <fullName evidence="5">NADH-quinone oxidoreductase subunit N</fullName>
        <ecNumber evidence="5">7.1.1.-</ecNumber>
    </recommendedName>
    <alternativeName>
        <fullName evidence="5">NADH dehydrogenase I subunit N</fullName>
    </alternativeName>
    <alternativeName>
        <fullName evidence="5">NDH-1 subunit N</fullName>
    </alternativeName>
</protein>
<dbReference type="GO" id="GO:0050136">
    <property type="term" value="F:NADH dehydrogenase (quinone) (non-electrogenic) activity"/>
    <property type="evidence" value="ECO:0007669"/>
    <property type="project" value="UniProtKB-UniRule"/>
</dbReference>
<dbReference type="HAMAP" id="MF_00445">
    <property type="entry name" value="NDH1_NuoN_1"/>
    <property type="match status" value="1"/>
</dbReference>
<keyword evidence="5" id="KW-1278">Translocase</keyword>
<keyword evidence="5" id="KW-0813">Transport</keyword>
<feature type="transmembrane region" description="Helical" evidence="5">
    <location>
        <begin position="442"/>
        <end position="465"/>
    </location>
</feature>
<dbReference type="GO" id="GO:0008137">
    <property type="term" value="F:NADH dehydrogenase (ubiquinone) activity"/>
    <property type="evidence" value="ECO:0007669"/>
    <property type="project" value="InterPro"/>
</dbReference>
<feature type="transmembrane region" description="Helical" evidence="5">
    <location>
        <begin position="239"/>
        <end position="257"/>
    </location>
</feature>
<feature type="transmembrane region" description="Helical" evidence="5">
    <location>
        <begin position="39"/>
        <end position="59"/>
    </location>
</feature>
<evidence type="ECO:0000256" key="2">
    <source>
        <dbReference type="ARBA" id="ARBA00022692"/>
    </source>
</evidence>
<dbReference type="Pfam" id="PF00361">
    <property type="entry name" value="Proton_antipo_M"/>
    <property type="match status" value="1"/>
</dbReference>
<feature type="transmembrane region" description="Helical" evidence="5">
    <location>
        <begin position="131"/>
        <end position="149"/>
    </location>
</feature>
<evidence type="ECO:0000256" key="1">
    <source>
        <dbReference type="ARBA" id="ARBA00004127"/>
    </source>
</evidence>
<evidence type="ECO:0000256" key="4">
    <source>
        <dbReference type="ARBA" id="ARBA00023136"/>
    </source>
</evidence>
<dbReference type="PANTHER" id="PTHR22773">
    <property type="entry name" value="NADH DEHYDROGENASE"/>
    <property type="match status" value="1"/>
</dbReference>
<keyword evidence="5" id="KW-0520">NAD</keyword>
<comment type="function">
    <text evidence="5">NDH-1 shuttles electrons from NADH, via FMN and iron-sulfur (Fe-S) centers, to quinones in the respiratory chain. The immediate electron acceptor for the enzyme in this species is believed to be a menaquinone. Couples the redox reaction to proton translocation (for every two electrons transferred, four hydrogen ions are translocated across the cytoplasmic membrane), and thus conserves the redox energy in a proton gradient.</text>
</comment>
<comment type="subunit">
    <text evidence="5">NDH-1 is composed of 14 different subunits. Subunits NuoA, H, J, K, L, M, N constitute the membrane sector of the complex.</text>
</comment>
<dbReference type="GO" id="GO:0012505">
    <property type="term" value="C:endomembrane system"/>
    <property type="evidence" value="ECO:0007669"/>
    <property type="project" value="UniProtKB-SubCell"/>
</dbReference>
<dbReference type="GO" id="GO:0005886">
    <property type="term" value="C:plasma membrane"/>
    <property type="evidence" value="ECO:0007669"/>
    <property type="project" value="UniProtKB-SubCell"/>
</dbReference>
<dbReference type="Proteomes" id="UP000003653">
    <property type="component" value="Unassembled WGS sequence"/>
</dbReference>
<dbReference type="GO" id="GO:0048038">
    <property type="term" value="F:quinone binding"/>
    <property type="evidence" value="ECO:0007669"/>
    <property type="project" value="UniProtKB-KW"/>
</dbReference>
<keyword evidence="5" id="KW-1003">Cell membrane</keyword>
<feature type="transmembrane region" description="Helical" evidence="5">
    <location>
        <begin position="108"/>
        <end position="125"/>
    </location>
</feature>
<dbReference type="AlphaFoldDB" id="D5P248"/>
<evidence type="ECO:0000313" key="8">
    <source>
        <dbReference type="EMBL" id="EFG79846.1"/>
    </source>
</evidence>
<feature type="domain" description="NADH:quinone oxidoreductase/Mrp antiporter transmembrane" evidence="7">
    <location>
        <begin position="125"/>
        <end position="411"/>
    </location>
</feature>
<dbReference type="GO" id="GO:0042773">
    <property type="term" value="P:ATP synthesis coupled electron transport"/>
    <property type="evidence" value="ECO:0007669"/>
    <property type="project" value="InterPro"/>
</dbReference>
<proteinExistence type="inferred from homology"/>
<keyword evidence="9" id="KW-1185">Reference proteome</keyword>
<feature type="transmembrane region" description="Helical" evidence="5">
    <location>
        <begin position="357"/>
        <end position="378"/>
    </location>
</feature>
<feature type="transmembrane region" description="Helical" evidence="5">
    <location>
        <begin position="161"/>
        <end position="182"/>
    </location>
</feature>
<comment type="similarity">
    <text evidence="5">Belongs to the complex I subunit 2 family.</text>
</comment>
<gene>
    <name evidence="5" type="primary">nuoN</name>
    <name evidence="8" type="ORF">HMPREF0591_0242</name>
</gene>
<evidence type="ECO:0000259" key="7">
    <source>
        <dbReference type="Pfam" id="PF00361"/>
    </source>
</evidence>
<evidence type="ECO:0000313" key="9">
    <source>
        <dbReference type="Proteomes" id="UP000003653"/>
    </source>
</evidence>
<comment type="caution">
    <text evidence="8">The sequence shown here is derived from an EMBL/GenBank/DDBJ whole genome shotgun (WGS) entry which is preliminary data.</text>
</comment>
<keyword evidence="4 5" id="KW-0472">Membrane</keyword>
<sequence length="473" mass="48791">MDAETGMHQLLMLPEMLVFGGGLVVLISGSFLPRRRQWWTRGVAAAALCGAIAVAVVGVTGPDRTAFDGTFAVDAATGVARVVVMVGTLLVLAVAAGEIAGSVRESETYALLLFSTAGILVLAGADDLLVLVAGYLLAGIPLYGLIGLVRSAKGAEATMKAYLIGALFGIVLMLGVTVFYGVSGSTRYVDLAAGLGGAPTAAVAAGLLGVVAGLMFEAGGVPAHFWVPDAAEGANGTAAMFLTTVPKVGALTALYRLVEVLPGETAWPFLVALIAVATMTLGNLAAYWQHDPRRLLGWSTISQVGFLLVPIAVAGRSGLALPSLLFYLAGYTVTNSAAFAVSTALPDRRHVDSYRGLAYVRPWLAGALVVALLGLVGTPPTAVFIGKLTTATAAWDGGQAWLAVVVFVNSLVSLFYYLRWIIPSFQRPAEGMSNDIVAAEKWSARTAIVAAGVSLGLGIAAGAVWEMLPDSLK</sequence>
<dbReference type="eggNOG" id="COG1007">
    <property type="taxonomic scope" value="Bacteria"/>
</dbReference>
<feature type="transmembrane region" description="Helical" evidence="5">
    <location>
        <begin position="202"/>
        <end position="227"/>
    </location>
</feature>
<accession>D5P248</accession>
<evidence type="ECO:0000256" key="3">
    <source>
        <dbReference type="ARBA" id="ARBA00022989"/>
    </source>
</evidence>
<evidence type="ECO:0000256" key="5">
    <source>
        <dbReference type="HAMAP-Rule" id="MF_00445"/>
    </source>
</evidence>